<dbReference type="AlphaFoldDB" id="A0AAN9MMP3"/>
<evidence type="ECO:0000313" key="2">
    <source>
        <dbReference type="EMBL" id="KAK7357505.1"/>
    </source>
</evidence>
<proteinExistence type="predicted"/>
<gene>
    <name evidence="2" type="ORF">VNO80_16793</name>
</gene>
<dbReference type="Proteomes" id="UP001374584">
    <property type="component" value="Unassembled WGS sequence"/>
</dbReference>
<name>A0AAN9MMP3_PHACN</name>
<accession>A0AAN9MMP3</accession>
<reference evidence="2 3" key="1">
    <citation type="submission" date="2024-01" db="EMBL/GenBank/DDBJ databases">
        <title>The genomes of 5 underutilized Papilionoideae crops provide insights into root nodulation and disease resistanc.</title>
        <authorList>
            <person name="Jiang F."/>
        </authorList>
    </citation>
    <scope>NUCLEOTIDE SEQUENCE [LARGE SCALE GENOMIC DNA]</scope>
    <source>
        <strain evidence="2">JINMINGXINNONG_FW02</strain>
        <tissue evidence="2">Leaves</tissue>
    </source>
</reference>
<evidence type="ECO:0000313" key="3">
    <source>
        <dbReference type="Proteomes" id="UP001374584"/>
    </source>
</evidence>
<sequence>MQNPYLAKEVNERKYSRHSISSHVKNMKPSKLDHKLTQYVHNRINYLCSRRERCISSRKQLLVQHLISSHHKRNHM</sequence>
<comment type="caution">
    <text evidence="2">The sequence shown here is derived from an EMBL/GenBank/DDBJ whole genome shotgun (WGS) entry which is preliminary data.</text>
</comment>
<organism evidence="2 3">
    <name type="scientific">Phaseolus coccineus</name>
    <name type="common">Scarlet runner bean</name>
    <name type="synonym">Phaseolus multiflorus</name>
    <dbReference type="NCBI Taxonomy" id="3886"/>
    <lineage>
        <taxon>Eukaryota</taxon>
        <taxon>Viridiplantae</taxon>
        <taxon>Streptophyta</taxon>
        <taxon>Embryophyta</taxon>
        <taxon>Tracheophyta</taxon>
        <taxon>Spermatophyta</taxon>
        <taxon>Magnoliopsida</taxon>
        <taxon>eudicotyledons</taxon>
        <taxon>Gunneridae</taxon>
        <taxon>Pentapetalae</taxon>
        <taxon>rosids</taxon>
        <taxon>fabids</taxon>
        <taxon>Fabales</taxon>
        <taxon>Fabaceae</taxon>
        <taxon>Papilionoideae</taxon>
        <taxon>50 kb inversion clade</taxon>
        <taxon>NPAAA clade</taxon>
        <taxon>indigoferoid/millettioid clade</taxon>
        <taxon>Phaseoleae</taxon>
        <taxon>Phaseolus</taxon>
    </lineage>
</organism>
<dbReference type="EMBL" id="JAYMYR010000006">
    <property type="protein sequence ID" value="KAK7357505.1"/>
    <property type="molecule type" value="Genomic_DNA"/>
</dbReference>
<keyword evidence="3" id="KW-1185">Reference proteome</keyword>
<evidence type="ECO:0000256" key="1">
    <source>
        <dbReference type="SAM" id="MobiDB-lite"/>
    </source>
</evidence>
<feature type="region of interest" description="Disordered" evidence="1">
    <location>
        <begin position="1"/>
        <end position="24"/>
    </location>
</feature>
<protein>
    <submittedName>
        <fullName evidence="2">Uncharacterized protein</fullName>
    </submittedName>
</protein>